<feature type="transmembrane region" description="Helical" evidence="7">
    <location>
        <begin position="440"/>
        <end position="458"/>
    </location>
</feature>
<comment type="subcellular location">
    <subcellularLocation>
        <location evidence="1">Cell membrane</location>
        <topology evidence="1">Multi-pass membrane protein</topology>
    </subcellularLocation>
</comment>
<dbReference type="Gene3D" id="1.20.1250.20">
    <property type="entry name" value="MFS general substrate transporter like domains"/>
    <property type="match status" value="1"/>
</dbReference>
<dbReference type="AlphaFoldDB" id="A0AAU3H4V7"/>
<sequence length="489" mass="48908">MTAAVRRPLALLVSVTGAVIVALDGTVLLVAQPSLQRDLDASVAQVQWTSTAYLLAVASLLVIAGRLGDRYGHPRMLFVGVLGFAAASAGIALAPGVGWVIALRAAQGVFGALLQPTTLALLRLTYPADRLGSPVAIRTSAIGVAAAAGPVLGGVLVAHLGWRAVFWINVPVALAIAVLTLAVRAPAPSRNGSQRLDLTGAALLATALAVLVHTLAGVPAHGWTSASTWLGFAALAGVAAAFVGHERRTAHPIVPLTVARSVPVTASVAILLFTSGGMFGALFVATFLFQDTLGLDPLASGLRALPLTALMVLGAPIAGASLRRYSPRRTAILGTVLVVLGIGGLSQLGSADTWAVTGVAFAVLGAGSATVMVTATATVVGEAPPGYAGVIGGLKQTAMNVGPSLGIAVAAGMMMLRPSVAGIPTTGATQATSASVTGPTLMVLAGFAALALLPASLLPAQPVHRASRDTAATDDHGIHSVGEPQRSTG</sequence>
<feature type="compositionally biased region" description="Basic and acidic residues" evidence="6">
    <location>
        <begin position="466"/>
        <end position="478"/>
    </location>
</feature>
<feature type="transmembrane region" description="Helical" evidence="7">
    <location>
        <begin position="222"/>
        <end position="243"/>
    </location>
</feature>
<dbReference type="Pfam" id="PF07690">
    <property type="entry name" value="MFS_1"/>
    <property type="match status" value="1"/>
</dbReference>
<dbReference type="GO" id="GO:0046677">
    <property type="term" value="P:response to antibiotic"/>
    <property type="evidence" value="ECO:0007669"/>
    <property type="project" value="UniProtKB-KW"/>
</dbReference>
<dbReference type="EMBL" id="CP109535">
    <property type="protein sequence ID" value="WTY99873.1"/>
    <property type="molecule type" value="Genomic_DNA"/>
</dbReference>
<evidence type="ECO:0000256" key="3">
    <source>
        <dbReference type="ARBA" id="ARBA00022989"/>
    </source>
</evidence>
<dbReference type="InterPro" id="IPR036259">
    <property type="entry name" value="MFS_trans_sf"/>
</dbReference>
<keyword evidence="3 7" id="KW-1133">Transmembrane helix</keyword>
<dbReference type="PANTHER" id="PTHR42718">
    <property type="entry name" value="MAJOR FACILITATOR SUPERFAMILY MULTIDRUG TRANSPORTER MFSC"/>
    <property type="match status" value="1"/>
</dbReference>
<proteinExistence type="predicted"/>
<evidence type="ECO:0000313" key="9">
    <source>
        <dbReference type="EMBL" id="WTY99873.1"/>
    </source>
</evidence>
<feature type="domain" description="Major facilitator superfamily (MFS) profile" evidence="8">
    <location>
        <begin position="10"/>
        <end position="463"/>
    </location>
</feature>
<accession>A0AAU3H4V7</accession>
<evidence type="ECO:0000256" key="5">
    <source>
        <dbReference type="ARBA" id="ARBA00023251"/>
    </source>
</evidence>
<evidence type="ECO:0000256" key="7">
    <source>
        <dbReference type="SAM" id="Phobius"/>
    </source>
</evidence>
<evidence type="ECO:0000259" key="8">
    <source>
        <dbReference type="PROSITE" id="PS50850"/>
    </source>
</evidence>
<feature type="transmembrane region" description="Helical" evidence="7">
    <location>
        <begin position="196"/>
        <end position="216"/>
    </location>
</feature>
<feature type="transmembrane region" description="Helical" evidence="7">
    <location>
        <begin position="43"/>
        <end position="64"/>
    </location>
</feature>
<feature type="transmembrane region" description="Helical" evidence="7">
    <location>
        <begin position="76"/>
        <end position="102"/>
    </location>
</feature>
<name>A0AAU3H4V7_9ACTN</name>
<feature type="transmembrane region" description="Helical" evidence="7">
    <location>
        <begin position="164"/>
        <end position="184"/>
    </location>
</feature>
<protein>
    <submittedName>
        <fullName evidence="9">MFS transporter</fullName>
    </submittedName>
</protein>
<keyword evidence="5" id="KW-0046">Antibiotic resistance</keyword>
<feature type="transmembrane region" description="Helical" evidence="7">
    <location>
        <begin position="301"/>
        <end position="319"/>
    </location>
</feature>
<feature type="transmembrane region" description="Helical" evidence="7">
    <location>
        <begin position="331"/>
        <end position="348"/>
    </location>
</feature>
<dbReference type="SUPFAM" id="SSF103473">
    <property type="entry name" value="MFS general substrate transporter"/>
    <property type="match status" value="1"/>
</dbReference>
<dbReference type="GO" id="GO:0022857">
    <property type="term" value="F:transmembrane transporter activity"/>
    <property type="evidence" value="ECO:0007669"/>
    <property type="project" value="InterPro"/>
</dbReference>
<keyword evidence="2 7" id="KW-0812">Transmembrane</keyword>
<feature type="transmembrane region" description="Helical" evidence="7">
    <location>
        <begin position="135"/>
        <end position="158"/>
    </location>
</feature>
<evidence type="ECO:0000256" key="4">
    <source>
        <dbReference type="ARBA" id="ARBA00023136"/>
    </source>
</evidence>
<feature type="transmembrane region" description="Helical" evidence="7">
    <location>
        <begin position="264"/>
        <end position="289"/>
    </location>
</feature>
<dbReference type="InterPro" id="IPR011701">
    <property type="entry name" value="MFS"/>
</dbReference>
<feature type="transmembrane region" description="Helical" evidence="7">
    <location>
        <begin position="108"/>
        <end position="126"/>
    </location>
</feature>
<dbReference type="GO" id="GO:0005886">
    <property type="term" value="C:plasma membrane"/>
    <property type="evidence" value="ECO:0007669"/>
    <property type="project" value="UniProtKB-SubCell"/>
</dbReference>
<feature type="transmembrane region" description="Helical" evidence="7">
    <location>
        <begin position="354"/>
        <end position="380"/>
    </location>
</feature>
<dbReference type="CDD" id="cd17321">
    <property type="entry name" value="MFS_MMR_MDR_like"/>
    <property type="match status" value="1"/>
</dbReference>
<dbReference type="InterPro" id="IPR020846">
    <property type="entry name" value="MFS_dom"/>
</dbReference>
<evidence type="ECO:0000256" key="1">
    <source>
        <dbReference type="ARBA" id="ARBA00004651"/>
    </source>
</evidence>
<evidence type="ECO:0000256" key="6">
    <source>
        <dbReference type="SAM" id="MobiDB-lite"/>
    </source>
</evidence>
<dbReference type="PANTHER" id="PTHR42718:SF42">
    <property type="entry name" value="EXPORT PROTEIN"/>
    <property type="match status" value="1"/>
</dbReference>
<keyword evidence="4 7" id="KW-0472">Membrane</keyword>
<dbReference type="PROSITE" id="PS50850">
    <property type="entry name" value="MFS"/>
    <property type="match status" value="1"/>
</dbReference>
<gene>
    <name evidence="9" type="ORF">OG626_35675</name>
</gene>
<organism evidence="9">
    <name type="scientific">Streptomyces sp. NBC_01401</name>
    <dbReference type="NCBI Taxonomy" id="2903854"/>
    <lineage>
        <taxon>Bacteria</taxon>
        <taxon>Bacillati</taxon>
        <taxon>Actinomycetota</taxon>
        <taxon>Actinomycetes</taxon>
        <taxon>Kitasatosporales</taxon>
        <taxon>Streptomycetaceae</taxon>
        <taxon>Streptomyces</taxon>
    </lineage>
</organism>
<feature type="transmembrane region" description="Helical" evidence="7">
    <location>
        <begin position="9"/>
        <end position="31"/>
    </location>
</feature>
<dbReference type="Gene3D" id="1.20.1720.10">
    <property type="entry name" value="Multidrug resistance protein D"/>
    <property type="match status" value="1"/>
</dbReference>
<feature type="region of interest" description="Disordered" evidence="6">
    <location>
        <begin position="466"/>
        <end position="489"/>
    </location>
</feature>
<feature type="transmembrane region" description="Helical" evidence="7">
    <location>
        <begin position="401"/>
        <end position="420"/>
    </location>
</feature>
<evidence type="ECO:0000256" key="2">
    <source>
        <dbReference type="ARBA" id="ARBA00022692"/>
    </source>
</evidence>
<reference evidence="9" key="1">
    <citation type="submission" date="2022-10" db="EMBL/GenBank/DDBJ databases">
        <title>The complete genomes of actinobacterial strains from the NBC collection.</title>
        <authorList>
            <person name="Joergensen T.S."/>
            <person name="Alvarez Arevalo M."/>
            <person name="Sterndorff E.B."/>
            <person name="Faurdal D."/>
            <person name="Vuksanovic O."/>
            <person name="Mourched A.-S."/>
            <person name="Charusanti P."/>
            <person name="Shaw S."/>
            <person name="Blin K."/>
            <person name="Weber T."/>
        </authorList>
    </citation>
    <scope>NUCLEOTIDE SEQUENCE</scope>
    <source>
        <strain evidence="9">NBC_01401</strain>
    </source>
</reference>